<evidence type="ECO:0000256" key="4">
    <source>
        <dbReference type="ARBA" id="ARBA00023315"/>
    </source>
</evidence>
<evidence type="ECO:0000256" key="3">
    <source>
        <dbReference type="ARBA" id="ARBA00022737"/>
    </source>
</evidence>
<keyword evidence="2 5" id="KW-0808">Transferase</keyword>
<sequence>MRDFAIKLIKTIQQIMTVPMLILFIASKNQEVIIVDVRRWAKKVELIDSSDWANLLYLLYKYPEFRSLYYYRIKQGNFISLLLMHIIKFFYKECPSLFLDCNNIGNGLFLKHAFSTIISAESIGENCSVSQQVTVGYNTEGRPIIGNNVSIGAGAKVIGKVTIDDNVKVGANAVVVKNVPKNCVVVGVPAYIVKRDGVKVKEQLI</sequence>
<dbReference type="GO" id="GO:0016746">
    <property type="term" value="F:acyltransferase activity"/>
    <property type="evidence" value="ECO:0007669"/>
    <property type="project" value="UniProtKB-KW"/>
</dbReference>
<reference evidence="5 6" key="1">
    <citation type="submission" date="2017-11" db="EMBL/GenBank/DDBJ databases">
        <title>Complete genome of a free-living desiccation-tolerant cyanobacterium and its photosynthetic adaptation to extreme terrestrial habitat.</title>
        <authorList>
            <person name="Shang J."/>
        </authorList>
    </citation>
    <scope>NUCLEOTIDE SEQUENCE [LARGE SCALE GENOMIC DNA]</scope>
    <source>
        <strain evidence="5 6">CCNUN1</strain>
    </source>
</reference>
<name>A0A2K8SZG2_9NOSO</name>
<organism evidence="5 6">
    <name type="scientific">Nostoc flagelliforme CCNUN1</name>
    <dbReference type="NCBI Taxonomy" id="2038116"/>
    <lineage>
        <taxon>Bacteria</taxon>
        <taxon>Bacillati</taxon>
        <taxon>Cyanobacteriota</taxon>
        <taxon>Cyanophyceae</taxon>
        <taxon>Nostocales</taxon>
        <taxon>Nostocaceae</taxon>
        <taxon>Nostoc</taxon>
    </lineage>
</organism>
<dbReference type="InterPro" id="IPR045304">
    <property type="entry name" value="LbH_SAT"/>
</dbReference>
<dbReference type="GO" id="GO:0031470">
    <property type="term" value="C:carboxysome"/>
    <property type="evidence" value="ECO:0007669"/>
    <property type="project" value="UniProtKB-ARBA"/>
</dbReference>
<evidence type="ECO:0000256" key="1">
    <source>
        <dbReference type="ARBA" id="ARBA00007274"/>
    </source>
</evidence>
<accession>A0A2K8SZG2</accession>
<keyword evidence="4" id="KW-0012">Acyltransferase</keyword>
<dbReference type="CDD" id="cd03354">
    <property type="entry name" value="LbH_SAT"/>
    <property type="match status" value="1"/>
</dbReference>
<dbReference type="Gene3D" id="2.160.10.10">
    <property type="entry name" value="Hexapeptide repeat proteins"/>
    <property type="match status" value="1"/>
</dbReference>
<dbReference type="SUPFAM" id="SSF51161">
    <property type="entry name" value="Trimeric LpxA-like enzymes"/>
    <property type="match status" value="1"/>
</dbReference>
<dbReference type="GO" id="GO:0043886">
    <property type="term" value="F:structural constituent of carboxysome shell"/>
    <property type="evidence" value="ECO:0007669"/>
    <property type="project" value="UniProtKB-ARBA"/>
</dbReference>
<dbReference type="InterPro" id="IPR011004">
    <property type="entry name" value="Trimer_LpxA-like_sf"/>
</dbReference>
<comment type="similarity">
    <text evidence="1">Belongs to the transferase hexapeptide repeat family.</text>
</comment>
<evidence type="ECO:0000256" key="2">
    <source>
        <dbReference type="ARBA" id="ARBA00022679"/>
    </source>
</evidence>
<evidence type="ECO:0000313" key="5">
    <source>
        <dbReference type="EMBL" id="AUB40834.1"/>
    </source>
</evidence>
<dbReference type="PANTHER" id="PTHR42811">
    <property type="entry name" value="SERINE ACETYLTRANSFERASE"/>
    <property type="match status" value="1"/>
</dbReference>
<dbReference type="InterPro" id="IPR001451">
    <property type="entry name" value="Hexapep"/>
</dbReference>
<evidence type="ECO:0000313" key="6">
    <source>
        <dbReference type="Proteomes" id="UP000232003"/>
    </source>
</evidence>
<dbReference type="OrthoDB" id="9815592at2"/>
<proteinExistence type="inferred from homology"/>
<dbReference type="EMBL" id="CP024785">
    <property type="protein sequence ID" value="AUB40834.1"/>
    <property type="molecule type" value="Genomic_DNA"/>
</dbReference>
<dbReference type="Pfam" id="PF00132">
    <property type="entry name" value="Hexapep"/>
    <property type="match status" value="1"/>
</dbReference>
<dbReference type="AlphaFoldDB" id="A0A2K8SZG2"/>
<dbReference type="RefSeq" id="WP_100901426.1">
    <property type="nucleotide sequence ID" value="NZ_CAWNNC010000001.1"/>
</dbReference>
<keyword evidence="6" id="KW-1185">Reference proteome</keyword>
<dbReference type="PROSITE" id="PS00101">
    <property type="entry name" value="HEXAPEP_TRANSFERASES"/>
    <property type="match status" value="1"/>
</dbReference>
<dbReference type="InterPro" id="IPR018357">
    <property type="entry name" value="Hexapep_transf_CS"/>
</dbReference>
<dbReference type="KEGG" id="nfl:COO91_06866"/>
<gene>
    <name evidence="5" type="ORF">COO91_06866</name>
</gene>
<dbReference type="Proteomes" id="UP000232003">
    <property type="component" value="Chromosome"/>
</dbReference>
<keyword evidence="3" id="KW-0677">Repeat</keyword>
<protein>
    <submittedName>
        <fullName evidence="5">CysE, serine O-acetyltransferase</fullName>
    </submittedName>
</protein>